<dbReference type="InterPro" id="IPR040441">
    <property type="entry name" value="CFA20/CFAP20DC"/>
</dbReference>
<organism evidence="2 3">
    <name type="scientific">Trichuris muris</name>
    <name type="common">Mouse whipworm</name>
    <dbReference type="NCBI Taxonomy" id="70415"/>
    <lineage>
        <taxon>Eukaryota</taxon>
        <taxon>Metazoa</taxon>
        <taxon>Ecdysozoa</taxon>
        <taxon>Nematoda</taxon>
        <taxon>Enoplea</taxon>
        <taxon>Dorylaimia</taxon>
        <taxon>Trichinellida</taxon>
        <taxon>Trichuridae</taxon>
        <taxon>Trichuris</taxon>
    </lineage>
</organism>
<evidence type="ECO:0000313" key="3">
    <source>
        <dbReference type="WBParaSite" id="TMUE_0000000345.1"/>
    </source>
</evidence>
<dbReference type="STRING" id="70415.A0A5S6PZC4"/>
<sequence length="192" mass="22288">MFRNTFQSGLLSVLCSLGNNPLQLWEQQTQNGFIKLVEDDEIQSAAVEMVGTNINCACIRCPFDPKFTLGIKMPYLVFVVKNMKRYFAFEVELLDSKETTRRFRANNFQSNTRTKPYICTIPLRLENGWNSVHFNLADFTKRAYGTNYVETSRISVHANCRLRRVYFADRIYADDELPQEFQLSIPINSKSL</sequence>
<dbReference type="InterPro" id="IPR007714">
    <property type="entry name" value="CFA20_dom"/>
</dbReference>
<feature type="domain" description="CFA20" evidence="1">
    <location>
        <begin position="1"/>
        <end position="184"/>
    </location>
</feature>
<evidence type="ECO:0000259" key="1">
    <source>
        <dbReference type="Pfam" id="PF05018"/>
    </source>
</evidence>
<evidence type="ECO:0000313" key="2">
    <source>
        <dbReference type="Proteomes" id="UP000046395"/>
    </source>
</evidence>
<dbReference type="Proteomes" id="UP000046395">
    <property type="component" value="Unassembled WGS sequence"/>
</dbReference>
<dbReference type="Pfam" id="PF05018">
    <property type="entry name" value="CFA20_dom"/>
    <property type="match status" value="1"/>
</dbReference>
<dbReference type="WBParaSite" id="TMUE_0000000345.1">
    <property type="protein sequence ID" value="TMUE_0000000345.1"/>
    <property type="gene ID" value="WBGene00296286"/>
</dbReference>
<dbReference type="PANTHER" id="PTHR12458">
    <property type="entry name" value="ORF PROTEIN"/>
    <property type="match status" value="1"/>
</dbReference>
<proteinExistence type="predicted"/>
<keyword evidence="2" id="KW-1185">Reference proteome</keyword>
<protein>
    <submittedName>
        <fullName evidence="3">DUF667 domain-containing protein</fullName>
    </submittedName>
</protein>
<dbReference type="AlphaFoldDB" id="A0A5S6PZC4"/>
<accession>A0A5S6PZC4</accession>
<name>A0A5S6PZC4_TRIMR</name>
<reference evidence="3" key="1">
    <citation type="submission" date="2019-12" db="UniProtKB">
        <authorList>
            <consortium name="WormBaseParasite"/>
        </authorList>
    </citation>
    <scope>IDENTIFICATION</scope>
</reference>